<keyword evidence="3" id="KW-1185">Reference proteome</keyword>
<dbReference type="EnsemblBacteria" id="BAA29895">
    <property type="protein sequence ID" value="BAA29895"/>
    <property type="gene ID" value="BAA29895"/>
</dbReference>
<dbReference type="InterPro" id="IPR025707">
    <property type="entry name" value="DNA_bp_PD1"/>
</dbReference>
<reference evidence="2 3" key="1">
    <citation type="journal article" date="1998" name="DNA Res.">
        <title>Complete sequence and gene organization of the genome of a hyper-thermophilic archaebacterium, Pyrococcus horikoshii OT3.</title>
        <authorList>
            <person name="Kawarabayasi Y."/>
            <person name="Sawada M."/>
            <person name="Horikawa H."/>
            <person name="Haikawa Y."/>
            <person name="Hino Y."/>
            <person name="Yamamoto S."/>
            <person name="Sekine M."/>
            <person name="Baba S."/>
            <person name="Kosugi H."/>
            <person name="Hosoyama A."/>
            <person name="Nagai Y."/>
            <person name="Sakai M."/>
            <person name="Ogura K."/>
            <person name="Otuka R."/>
            <person name="Nakazawa H."/>
            <person name="Takamiya M."/>
            <person name="Ohfuku Y."/>
            <person name="Funahashi T."/>
            <person name="Tanaka T."/>
            <person name="Kudoh Y."/>
            <person name="Yamazaki J."/>
            <person name="Kushida N."/>
            <person name="Oguchi A."/>
            <person name="Aoki K."/>
            <person name="Nakamura Y."/>
            <person name="Robb T.F."/>
            <person name="Horikoshi K."/>
            <person name="Masuchi Y."/>
            <person name="Shizuya H."/>
            <person name="Kikuchi H."/>
        </authorList>
    </citation>
    <scope>NUCLEOTIDE SEQUENCE [LARGE SCALE GENOMIC DNA]</scope>
    <source>
        <strain evidence="3">ATCC 700860 / DSM 12428 / JCM 9974 / NBRC 100139 / OT-3</strain>
    </source>
</reference>
<evidence type="ECO:0007829" key="4">
    <source>
        <dbReference type="PDB" id="2DT4"/>
    </source>
</evidence>
<keyword evidence="4" id="KW-0002">3D-structure</keyword>
<reference evidence="4" key="2">
    <citation type="journal article" date="2007" name="Proteins">
        <title>Crystal structure of Pyrococcus horikoshii PPC protein at 1.60 A resolution.</title>
        <authorList>
            <person name="Lin L."/>
            <person name="Nakano H."/>
            <person name="Nakamura S."/>
            <person name="Uchiyama S."/>
            <person name="Fujimoto S."/>
            <person name="Matsunaga S."/>
            <person name="Kobayashi Y."/>
            <person name="Ohkubo T."/>
            <person name="Fukui K."/>
        </authorList>
    </citation>
    <scope>X-RAY CRYSTALLOGRAPHY (1.60 ANGSTROMS)</scope>
</reference>
<dbReference type="EvolutionaryTrace" id="O58532"/>
<dbReference type="PANTHER" id="PTHR34988">
    <property type="entry name" value="PROTEIN, PUTATIVE-RELATED"/>
    <property type="match status" value="1"/>
</dbReference>
<dbReference type="InterPro" id="IPR005175">
    <property type="entry name" value="PPC_dom"/>
</dbReference>
<dbReference type="SUPFAM" id="SSF117856">
    <property type="entry name" value="AF0104/ALDC/Ptd012-like"/>
    <property type="match status" value="1"/>
</dbReference>
<dbReference type="eggNOG" id="arCOG04212">
    <property type="taxonomic scope" value="Archaea"/>
</dbReference>
<gene>
    <name evidence="2" type="ordered locus">PH0802</name>
</gene>
<sequence length="143" mass="16093">MVTGMFSLGRTYLFRVPEGEELLTYIKNFCKKEGIETAIINGIGTLKNPKIGYFLEEKKEYKVIPLKGSYELISLIGNVSLKDGEPFVHAHVSLGNEEGIVFGGHLVEGEVFVAEIFLQELKGEKIERKPTKYGLALWEELKL</sequence>
<dbReference type="SMR" id="O58532"/>
<protein>
    <recommendedName>
        <fullName evidence="1">PPC domain-containing protein</fullName>
    </recommendedName>
</protein>
<dbReference type="KEGG" id="pho:PH0802"/>
<organism evidence="2 3">
    <name type="scientific">Pyrococcus horikoshii (strain ATCC 700860 / DSM 12428 / JCM 9974 / NBRC 100139 / OT-3)</name>
    <dbReference type="NCBI Taxonomy" id="70601"/>
    <lineage>
        <taxon>Archaea</taxon>
        <taxon>Methanobacteriati</taxon>
        <taxon>Methanobacteriota</taxon>
        <taxon>Thermococci</taxon>
        <taxon>Thermococcales</taxon>
        <taxon>Thermococcaceae</taxon>
        <taxon>Pyrococcus</taxon>
    </lineage>
</organism>
<dbReference type="STRING" id="70601.gene:9377752"/>
<feature type="domain" description="PPC" evidence="1">
    <location>
        <begin position="6"/>
        <end position="141"/>
    </location>
</feature>
<dbReference type="Gene3D" id="3.30.1330.80">
    <property type="entry name" value="Hypothetical protein, similar to alpha- acetolactate decarboxylase, domain 2"/>
    <property type="match status" value="1"/>
</dbReference>
<dbReference type="PDB" id="2DT4">
    <property type="method" value="X-ray"/>
    <property type="resolution" value="1.60 A"/>
    <property type="chains" value="A=1-143"/>
</dbReference>
<evidence type="ECO:0000259" key="1">
    <source>
        <dbReference type="PROSITE" id="PS51742"/>
    </source>
</evidence>
<dbReference type="AlphaFoldDB" id="O58532"/>
<dbReference type="Proteomes" id="UP000000752">
    <property type="component" value="Chromosome"/>
</dbReference>
<dbReference type="PIR" id="E71129">
    <property type="entry name" value="E71129"/>
</dbReference>
<dbReference type="DNASU" id="1443131"/>
<dbReference type="PIRSF" id="PIRSF016702">
    <property type="entry name" value="DNA_bp_PD1"/>
    <property type="match status" value="1"/>
</dbReference>
<accession>O58532</accession>
<evidence type="ECO:0000313" key="3">
    <source>
        <dbReference type="Proteomes" id="UP000000752"/>
    </source>
</evidence>
<dbReference type="PANTHER" id="PTHR34988:SF1">
    <property type="entry name" value="DNA-BINDING PROTEIN"/>
    <property type="match status" value="1"/>
</dbReference>
<dbReference type="Pfam" id="PF03479">
    <property type="entry name" value="PCC"/>
    <property type="match status" value="1"/>
</dbReference>
<proteinExistence type="evidence at protein level"/>
<dbReference type="CDD" id="cd11378">
    <property type="entry name" value="DUF296"/>
    <property type="match status" value="1"/>
</dbReference>
<dbReference type="PROSITE" id="PS51742">
    <property type="entry name" value="PPC"/>
    <property type="match status" value="1"/>
</dbReference>
<dbReference type="PDBsum" id="2DT4"/>
<dbReference type="EMBL" id="BA000001">
    <property type="protein sequence ID" value="BAA29895.1"/>
    <property type="molecule type" value="Genomic_DNA"/>
</dbReference>
<name>O58532_PYRHO</name>
<evidence type="ECO:0000313" key="2">
    <source>
        <dbReference type="EMBL" id="BAA29895.1"/>
    </source>
</evidence>